<evidence type="ECO:0000313" key="15">
    <source>
        <dbReference type="EMBL" id="CAI5741659.1"/>
    </source>
</evidence>
<dbReference type="GO" id="GO:0003950">
    <property type="term" value="F:NAD+ poly-ADP-ribosyltransferase activity"/>
    <property type="evidence" value="ECO:0007669"/>
    <property type="project" value="UniProtKB-UniRule"/>
</dbReference>
<dbReference type="CDD" id="cd01437">
    <property type="entry name" value="parp_like"/>
    <property type="match status" value="1"/>
</dbReference>
<dbReference type="InterPro" id="IPR036616">
    <property type="entry name" value="Poly(ADP-ribose)pol_reg_dom_sf"/>
</dbReference>
<dbReference type="Pfam" id="PF00644">
    <property type="entry name" value="PARP"/>
    <property type="match status" value="1"/>
</dbReference>
<proteinExistence type="inferred from homology"/>
<dbReference type="InterPro" id="IPR050800">
    <property type="entry name" value="ARTD/PARP"/>
</dbReference>
<evidence type="ECO:0000259" key="12">
    <source>
        <dbReference type="PROSITE" id="PS51059"/>
    </source>
</evidence>
<keyword evidence="3 10" id="KW-0808">Transferase</keyword>
<dbReference type="GO" id="GO:0006302">
    <property type="term" value="P:double-strand break repair"/>
    <property type="evidence" value="ECO:0007669"/>
    <property type="project" value="TreeGrafter"/>
</dbReference>
<keyword evidence="5" id="KW-0013">ADP-ribosylation</keyword>
<feature type="region of interest" description="Disordered" evidence="11">
    <location>
        <begin position="219"/>
        <end position="244"/>
    </location>
</feature>
<evidence type="ECO:0000256" key="6">
    <source>
        <dbReference type="ARBA" id="ARBA00023027"/>
    </source>
</evidence>
<comment type="caution">
    <text evidence="15">The sequence shown here is derived from an EMBL/GenBank/DDBJ whole genome shotgun (WGS) entry which is preliminary data.</text>
</comment>
<evidence type="ECO:0000256" key="1">
    <source>
        <dbReference type="ARBA" id="ARBA00004123"/>
    </source>
</evidence>
<feature type="domain" description="PARP alpha-helical" evidence="13">
    <location>
        <begin position="149"/>
        <end position="305"/>
    </location>
</feature>
<organism evidence="15 16">
    <name type="scientific">Hyaloperonospora brassicae</name>
    <name type="common">Brassica downy mildew</name>
    <name type="synonym">Peronospora brassicae</name>
    <dbReference type="NCBI Taxonomy" id="162125"/>
    <lineage>
        <taxon>Eukaryota</taxon>
        <taxon>Sar</taxon>
        <taxon>Stramenopiles</taxon>
        <taxon>Oomycota</taxon>
        <taxon>Peronosporomycetes</taxon>
        <taxon>Peronosporales</taxon>
        <taxon>Peronosporaceae</taxon>
        <taxon>Hyaloperonospora</taxon>
    </lineage>
</organism>
<keyword evidence="16" id="KW-1185">Reference proteome</keyword>
<evidence type="ECO:0000256" key="7">
    <source>
        <dbReference type="ARBA" id="ARBA00023242"/>
    </source>
</evidence>
<dbReference type="GO" id="GO:1990404">
    <property type="term" value="F:NAD+-protein mono-ADP-ribosyltransferase activity"/>
    <property type="evidence" value="ECO:0007669"/>
    <property type="project" value="TreeGrafter"/>
</dbReference>
<dbReference type="SUPFAM" id="SSF47587">
    <property type="entry name" value="Domain of poly(ADP-ribose) polymerase"/>
    <property type="match status" value="1"/>
</dbReference>
<keyword evidence="2 10" id="KW-0328">Glycosyltransferase</keyword>
<gene>
    <name evidence="15" type="ORF">HBR001_LOCUS8586</name>
</gene>
<accession>A0AAV0UXS0</accession>
<dbReference type="SUPFAM" id="SSF142921">
    <property type="entry name" value="WGR domain-like"/>
    <property type="match status" value="1"/>
</dbReference>
<comment type="subcellular location">
    <subcellularLocation>
        <location evidence="1">Nucleus</location>
    </subcellularLocation>
</comment>
<dbReference type="PROSITE" id="PS51059">
    <property type="entry name" value="PARP_CATALYTIC"/>
    <property type="match status" value="1"/>
</dbReference>
<reference evidence="15" key="1">
    <citation type="submission" date="2022-12" db="EMBL/GenBank/DDBJ databases">
        <authorList>
            <person name="Webb A."/>
        </authorList>
    </citation>
    <scope>NUCLEOTIDE SEQUENCE</scope>
    <source>
        <strain evidence="15">Hp1</strain>
    </source>
</reference>
<dbReference type="EMBL" id="CANTFL010001451">
    <property type="protein sequence ID" value="CAI5741659.1"/>
    <property type="molecule type" value="Genomic_DNA"/>
</dbReference>
<dbReference type="PANTHER" id="PTHR10459:SF60">
    <property type="entry name" value="POLY [ADP-RIBOSE] POLYMERASE 2"/>
    <property type="match status" value="1"/>
</dbReference>
<dbReference type="InterPro" id="IPR004102">
    <property type="entry name" value="Poly(ADP-ribose)pol_reg_dom"/>
</dbReference>
<evidence type="ECO:0000256" key="10">
    <source>
        <dbReference type="RuleBase" id="RU362114"/>
    </source>
</evidence>
<dbReference type="InterPro" id="IPR008893">
    <property type="entry name" value="WGR_domain"/>
</dbReference>
<keyword evidence="4" id="KW-0548">Nucleotidyltransferase</keyword>
<feature type="domain" description="WGR" evidence="14">
    <location>
        <begin position="20"/>
        <end position="120"/>
    </location>
</feature>
<evidence type="ECO:0000256" key="5">
    <source>
        <dbReference type="ARBA" id="ARBA00022765"/>
    </source>
</evidence>
<dbReference type="Gene3D" id="3.90.228.10">
    <property type="match status" value="1"/>
</dbReference>
<dbReference type="GO" id="GO:0005730">
    <property type="term" value="C:nucleolus"/>
    <property type="evidence" value="ECO:0007669"/>
    <property type="project" value="TreeGrafter"/>
</dbReference>
<evidence type="ECO:0000256" key="11">
    <source>
        <dbReference type="SAM" id="MobiDB-lite"/>
    </source>
</evidence>
<keyword evidence="6 10" id="KW-0520">NAD</keyword>
<evidence type="ECO:0000256" key="4">
    <source>
        <dbReference type="ARBA" id="ARBA00022695"/>
    </source>
</evidence>
<dbReference type="Pfam" id="PF02877">
    <property type="entry name" value="PARP_reg"/>
    <property type="match status" value="1"/>
</dbReference>
<dbReference type="SMART" id="SM00773">
    <property type="entry name" value="WGR"/>
    <property type="match status" value="1"/>
</dbReference>
<dbReference type="PANTHER" id="PTHR10459">
    <property type="entry name" value="DNA LIGASE"/>
    <property type="match status" value="1"/>
</dbReference>
<dbReference type="PROSITE" id="PS51060">
    <property type="entry name" value="PARP_ALPHA_HD"/>
    <property type="match status" value="1"/>
</dbReference>
<dbReference type="Proteomes" id="UP001162031">
    <property type="component" value="Unassembled WGS sequence"/>
</dbReference>
<comment type="catalytic activity">
    <reaction evidence="9">
        <text>NAD(+) + (ADP-D-ribosyl)n-acceptor = nicotinamide + (ADP-D-ribosyl)n+1-acceptor + H(+).</text>
        <dbReference type="EC" id="2.4.2.30"/>
    </reaction>
</comment>
<evidence type="ECO:0000313" key="16">
    <source>
        <dbReference type="Proteomes" id="UP001162031"/>
    </source>
</evidence>
<dbReference type="GO" id="GO:0016779">
    <property type="term" value="F:nucleotidyltransferase activity"/>
    <property type="evidence" value="ECO:0007669"/>
    <property type="project" value="UniProtKB-KW"/>
</dbReference>
<evidence type="ECO:0000256" key="8">
    <source>
        <dbReference type="ARBA" id="ARBA00024347"/>
    </source>
</evidence>
<dbReference type="Pfam" id="PF05406">
    <property type="entry name" value="WGR"/>
    <property type="match status" value="1"/>
</dbReference>
<sequence>MGSLNVATCVDPLSGCVNDSATVYQDVNGVRWSFLLNYTNLSFGTYGNNKFYMMQLIQDGSKYMIFRKWGRVGAKTPQRALEDYNTALEKAQASFAKKFLDKSGNEWPLTGPFRNVSGKYVLVELDDKAPVDEKDEEAGAEEEEEEEVLSTLHETVQGVVKLICDADLIAQEVANMNLDLERLPLGKLSTRQISQGYALLQQLSAALKEIEDLSRAVANADEAERGQRPKTRRSARVKQPATPHAAQIRRLKNSLKTLSSDFYTLIPHDFGRKLPPAIDSLDEVKLKIDLLEVLADIEISQKLQAEKKKNAKTRDGTKLNSLDVQYNLLNIRMDPLSESTDEFKIIEKYVKTTHAPTHVQYKLRINSVVAILRPDEEKYADVFKSVDNHMLLWHGSRLSNVVGILSKGLRVAPPEAPNNGYMFGKGIYFADSVSKSANYCWASPQNPKGVLILAEVALGTTYLAREAEDLTYTTLQKSKRCDSTLGVGRMAAPVKGYETIDHDVVVPVGEFEPSESDGALLYNEFIVYRQEQVKLRYLVSLDFLYEQEDEE</sequence>
<dbReference type="AlphaFoldDB" id="A0AAV0UXS0"/>
<evidence type="ECO:0000256" key="3">
    <source>
        <dbReference type="ARBA" id="ARBA00022679"/>
    </source>
</evidence>
<dbReference type="FunFam" id="3.90.228.10:FF:000002">
    <property type="entry name" value="Poly [ADP-ribose] polymerase"/>
    <property type="match status" value="1"/>
</dbReference>
<dbReference type="Gene3D" id="1.20.142.10">
    <property type="entry name" value="Poly(ADP-ribose) polymerase, regulatory domain"/>
    <property type="match status" value="1"/>
</dbReference>
<dbReference type="InterPro" id="IPR036930">
    <property type="entry name" value="WGR_dom_sf"/>
</dbReference>
<dbReference type="GO" id="GO:0070212">
    <property type="term" value="P:protein poly-ADP-ribosylation"/>
    <property type="evidence" value="ECO:0007669"/>
    <property type="project" value="TreeGrafter"/>
</dbReference>
<dbReference type="SUPFAM" id="SSF56399">
    <property type="entry name" value="ADP-ribosylation"/>
    <property type="match status" value="1"/>
</dbReference>
<dbReference type="PROSITE" id="PS51977">
    <property type="entry name" value="WGR"/>
    <property type="match status" value="1"/>
</dbReference>
<protein>
    <recommendedName>
        <fullName evidence="10">Poly [ADP-ribose] polymerase</fullName>
        <shortName evidence="10">PARP</shortName>
        <ecNumber evidence="10">2.4.2.-</ecNumber>
    </recommendedName>
</protein>
<comment type="similarity">
    <text evidence="8">Belongs to the ARTD/PARP family.</text>
</comment>
<evidence type="ECO:0000259" key="14">
    <source>
        <dbReference type="PROSITE" id="PS51977"/>
    </source>
</evidence>
<keyword evidence="7" id="KW-0539">Nucleus</keyword>
<name>A0AAV0UXS0_HYABA</name>
<evidence type="ECO:0000259" key="13">
    <source>
        <dbReference type="PROSITE" id="PS51060"/>
    </source>
</evidence>
<evidence type="ECO:0000256" key="2">
    <source>
        <dbReference type="ARBA" id="ARBA00022676"/>
    </source>
</evidence>
<dbReference type="InterPro" id="IPR012317">
    <property type="entry name" value="Poly(ADP-ribose)pol_cat_dom"/>
</dbReference>
<feature type="domain" description="PARP catalytic" evidence="12">
    <location>
        <begin position="320"/>
        <end position="550"/>
    </location>
</feature>
<dbReference type="EC" id="2.4.2.-" evidence="10"/>
<evidence type="ECO:0000256" key="9">
    <source>
        <dbReference type="ARBA" id="ARBA00033987"/>
    </source>
</evidence>